<dbReference type="SUPFAM" id="SSF46565">
    <property type="entry name" value="Chaperone J-domain"/>
    <property type="match status" value="1"/>
</dbReference>
<accession>A0A8X7SFT0</accession>
<evidence type="ECO:0000313" key="2">
    <source>
        <dbReference type="Proteomes" id="UP000886595"/>
    </source>
</evidence>
<dbReference type="AlphaFoldDB" id="A0A8X7SFT0"/>
<name>A0A8X7SFT0_BRACI</name>
<evidence type="ECO:0000313" key="1">
    <source>
        <dbReference type="EMBL" id="KAG2305482.1"/>
    </source>
</evidence>
<organism evidence="1 2">
    <name type="scientific">Brassica carinata</name>
    <name type="common">Ethiopian mustard</name>
    <name type="synonym">Abyssinian cabbage</name>
    <dbReference type="NCBI Taxonomy" id="52824"/>
    <lineage>
        <taxon>Eukaryota</taxon>
        <taxon>Viridiplantae</taxon>
        <taxon>Streptophyta</taxon>
        <taxon>Embryophyta</taxon>
        <taxon>Tracheophyta</taxon>
        <taxon>Spermatophyta</taxon>
        <taxon>Magnoliopsida</taxon>
        <taxon>eudicotyledons</taxon>
        <taxon>Gunneridae</taxon>
        <taxon>Pentapetalae</taxon>
        <taxon>rosids</taxon>
        <taxon>malvids</taxon>
        <taxon>Brassicales</taxon>
        <taxon>Brassicaceae</taxon>
        <taxon>Brassiceae</taxon>
        <taxon>Brassica</taxon>
    </lineage>
</organism>
<keyword evidence="2" id="KW-1185">Reference proteome</keyword>
<proteinExistence type="predicted"/>
<dbReference type="InterPro" id="IPR036869">
    <property type="entry name" value="J_dom_sf"/>
</dbReference>
<reference evidence="1 2" key="1">
    <citation type="submission" date="2020-02" db="EMBL/GenBank/DDBJ databases">
        <authorList>
            <person name="Ma Q."/>
            <person name="Huang Y."/>
            <person name="Song X."/>
            <person name="Pei D."/>
        </authorList>
    </citation>
    <scope>NUCLEOTIDE SEQUENCE [LARGE SCALE GENOMIC DNA]</scope>
    <source>
        <strain evidence="1">Sxm20200214</strain>
        <tissue evidence="1">Leaf</tissue>
    </source>
</reference>
<sequence length="168" mass="19425">MSEPMSAKEFSENNVRLAEEHYQRGNPKKALEILHALTFDFPNTSTNHRKISQVHLAHQVHWRFKNPHFTPYDILGITPFCDYETAHRQYMNIVAKLLPEGNRSAAAKFALKIINATWMVWCGPERSGVRDIAQELTDMFREDEPHMQSVREGERPCVDIIDTDSDSD</sequence>
<protein>
    <submittedName>
        <fullName evidence="1">Uncharacterized protein</fullName>
    </submittedName>
</protein>
<dbReference type="OrthoDB" id="10250354at2759"/>
<comment type="caution">
    <text evidence="1">The sequence shown here is derived from an EMBL/GenBank/DDBJ whole genome shotgun (WGS) entry which is preliminary data.</text>
</comment>
<gene>
    <name evidence="1" type="ORF">Bca52824_034133</name>
</gene>
<dbReference type="Proteomes" id="UP000886595">
    <property type="component" value="Unassembled WGS sequence"/>
</dbReference>
<dbReference type="EMBL" id="JAAMPC010000007">
    <property type="protein sequence ID" value="KAG2305482.1"/>
    <property type="molecule type" value="Genomic_DNA"/>
</dbReference>